<protein>
    <submittedName>
        <fullName evidence="2 3">Uncharacterized protein LOC103671273</fullName>
    </submittedName>
</protein>
<evidence type="ECO:0000313" key="2">
    <source>
        <dbReference type="RefSeq" id="XP_008698099.1"/>
    </source>
</evidence>
<dbReference type="GeneID" id="103671273"/>
<evidence type="ECO:0000313" key="3">
    <source>
        <dbReference type="RefSeq" id="XP_008698100.1"/>
    </source>
</evidence>
<dbReference type="KEGG" id="umr:103671273"/>
<keyword evidence="1" id="KW-1185">Reference proteome</keyword>
<accession>A0A384CUD8</accession>
<gene>
    <name evidence="2 3" type="primary">LOC103671273</name>
</gene>
<dbReference type="AlphaFoldDB" id="A0A384CUD8"/>
<reference evidence="2 3" key="1">
    <citation type="submission" date="2025-04" db="UniProtKB">
        <authorList>
            <consortium name="RefSeq"/>
        </authorList>
    </citation>
    <scope>IDENTIFICATION</scope>
    <source>
        <tissue evidence="2 3">Whole blood</tissue>
    </source>
</reference>
<sequence>MSSPPASLQSALCDQRWAHDPVQSKKAPCFCGHTDTPGSRERGGARKNPAGLRGREKLESTLTCLKARRQQPTVQEEPPFHLTRRKAYGPEILDLKTSTRFFLLEQIWAHARNPPNLNPAFLRHGDEYRDIKVMHAHSKRNLEDTIFAASEGITNKKRRKAGMSPMMLNWNKKYQKQDSEIGVFCCCPSTESVLTVIHSSVC</sequence>
<organism evidence="1 3">
    <name type="scientific">Ursus maritimus</name>
    <name type="common">Polar bear</name>
    <name type="synonym">Thalarctos maritimus</name>
    <dbReference type="NCBI Taxonomy" id="29073"/>
    <lineage>
        <taxon>Eukaryota</taxon>
        <taxon>Metazoa</taxon>
        <taxon>Chordata</taxon>
        <taxon>Craniata</taxon>
        <taxon>Vertebrata</taxon>
        <taxon>Euteleostomi</taxon>
        <taxon>Mammalia</taxon>
        <taxon>Eutheria</taxon>
        <taxon>Laurasiatheria</taxon>
        <taxon>Carnivora</taxon>
        <taxon>Caniformia</taxon>
        <taxon>Ursidae</taxon>
        <taxon>Ursus</taxon>
    </lineage>
</organism>
<name>A0A384CUD8_URSMA</name>
<evidence type="ECO:0000313" key="1">
    <source>
        <dbReference type="Proteomes" id="UP000261680"/>
    </source>
</evidence>
<dbReference type="RefSeq" id="XP_008698100.1">
    <property type="nucleotide sequence ID" value="XM_008699878.1"/>
</dbReference>
<dbReference type="RefSeq" id="XP_008698099.1">
    <property type="nucleotide sequence ID" value="XM_008699877.1"/>
</dbReference>
<dbReference type="Proteomes" id="UP000261680">
    <property type="component" value="Unplaced"/>
</dbReference>
<proteinExistence type="predicted"/>